<organism evidence="2 3">
    <name type="scientific">Liquorilactobacillus ghanensis DSM 18630</name>
    <dbReference type="NCBI Taxonomy" id="1423750"/>
    <lineage>
        <taxon>Bacteria</taxon>
        <taxon>Bacillati</taxon>
        <taxon>Bacillota</taxon>
        <taxon>Bacilli</taxon>
        <taxon>Lactobacillales</taxon>
        <taxon>Lactobacillaceae</taxon>
        <taxon>Liquorilactobacillus</taxon>
    </lineage>
</organism>
<comment type="caution">
    <text evidence="2">The sequence shown here is derived from an EMBL/GenBank/DDBJ whole genome shotgun (WGS) entry which is preliminary data.</text>
</comment>
<keyword evidence="1" id="KW-1133">Transmembrane helix</keyword>
<dbReference type="RefSeq" id="WP_057872060.1">
    <property type="nucleotide sequence ID" value="NZ_AZGB01000018.1"/>
</dbReference>
<evidence type="ECO:0000313" key="2">
    <source>
        <dbReference type="EMBL" id="KRM05616.1"/>
    </source>
</evidence>
<sequence>MLFWHRKVWLGNGDKLGQSVYWDTKEKKAYIGESSKLISVKKSKNNGLYAGIIIVVLTGLIGILKLSGFHIRSSDSNDFWTAMLTLIYSAIAIYLMNRFFYRRHAKYTETTLKQARAVINTHPCSHAGWKDLFIFVPIMFLMTGGSAIAILFAAIDEVVVVLR</sequence>
<feature type="transmembrane region" description="Helical" evidence="1">
    <location>
        <begin position="132"/>
        <end position="155"/>
    </location>
</feature>
<reference evidence="2 3" key="1">
    <citation type="journal article" date="2015" name="Genome Announc.">
        <title>Expanding the biotechnology potential of lactobacilli through comparative genomics of 213 strains and associated genera.</title>
        <authorList>
            <person name="Sun Z."/>
            <person name="Harris H.M."/>
            <person name="McCann A."/>
            <person name="Guo C."/>
            <person name="Argimon S."/>
            <person name="Zhang W."/>
            <person name="Yang X."/>
            <person name="Jeffery I.B."/>
            <person name="Cooney J.C."/>
            <person name="Kagawa T.F."/>
            <person name="Liu W."/>
            <person name="Song Y."/>
            <person name="Salvetti E."/>
            <person name="Wrobel A."/>
            <person name="Rasinkangas P."/>
            <person name="Parkhill J."/>
            <person name="Rea M.C."/>
            <person name="O'Sullivan O."/>
            <person name="Ritari J."/>
            <person name="Douillard F.P."/>
            <person name="Paul Ross R."/>
            <person name="Yang R."/>
            <person name="Briner A.E."/>
            <person name="Felis G.E."/>
            <person name="de Vos W.M."/>
            <person name="Barrangou R."/>
            <person name="Klaenhammer T.R."/>
            <person name="Caufield P.W."/>
            <person name="Cui Y."/>
            <person name="Zhang H."/>
            <person name="O'Toole P.W."/>
        </authorList>
    </citation>
    <scope>NUCLEOTIDE SEQUENCE [LARGE SCALE GENOMIC DNA]</scope>
    <source>
        <strain evidence="2 3">DSM 18630</strain>
    </source>
</reference>
<keyword evidence="1" id="KW-0472">Membrane</keyword>
<accession>A0A0R1VIH0</accession>
<protein>
    <submittedName>
        <fullName evidence="2">Uncharacterized protein</fullName>
    </submittedName>
</protein>
<dbReference type="Proteomes" id="UP000051451">
    <property type="component" value="Unassembled WGS sequence"/>
</dbReference>
<evidence type="ECO:0000256" key="1">
    <source>
        <dbReference type="SAM" id="Phobius"/>
    </source>
</evidence>
<evidence type="ECO:0000313" key="3">
    <source>
        <dbReference type="Proteomes" id="UP000051451"/>
    </source>
</evidence>
<dbReference type="OrthoDB" id="9957559at2"/>
<dbReference type="AlphaFoldDB" id="A0A0R1VIH0"/>
<feature type="transmembrane region" description="Helical" evidence="1">
    <location>
        <begin position="79"/>
        <end position="96"/>
    </location>
</feature>
<keyword evidence="1" id="KW-0812">Transmembrane</keyword>
<dbReference type="EMBL" id="AZGB01000018">
    <property type="protein sequence ID" value="KRM05616.1"/>
    <property type="molecule type" value="Genomic_DNA"/>
</dbReference>
<keyword evidence="3" id="KW-1185">Reference proteome</keyword>
<dbReference type="PATRIC" id="fig|1423750.3.peg.1353"/>
<name>A0A0R1VIH0_9LACO</name>
<feature type="transmembrane region" description="Helical" evidence="1">
    <location>
        <begin position="47"/>
        <end position="67"/>
    </location>
</feature>
<dbReference type="GeneID" id="98319331"/>
<gene>
    <name evidence="2" type="ORF">FC89_GL001320</name>
</gene>
<proteinExistence type="predicted"/>